<dbReference type="EMBL" id="CAKMRJ010004445">
    <property type="protein sequence ID" value="CAH1438184.1"/>
    <property type="molecule type" value="Genomic_DNA"/>
</dbReference>
<dbReference type="InterPro" id="IPR013126">
    <property type="entry name" value="Hsp_70_fam"/>
</dbReference>
<protein>
    <recommendedName>
        <fullName evidence="7">Heat shock protein 70</fullName>
    </recommendedName>
</protein>
<accession>A0AAU9NJZ3</accession>
<dbReference type="SUPFAM" id="SSF53067">
    <property type="entry name" value="Actin-like ATPase domain"/>
    <property type="match status" value="2"/>
</dbReference>
<name>A0AAU9NJZ3_9ASTR</name>
<dbReference type="InterPro" id="IPR043129">
    <property type="entry name" value="ATPase_NBD"/>
</dbReference>
<dbReference type="FunFam" id="3.90.640.10:FF:000002">
    <property type="entry name" value="Heat shock 70 kDa"/>
    <property type="match status" value="1"/>
</dbReference>
<evidence type="ECO:0000313" key="5">
    <source>
        <dbReference type="EMBL" id="CAH1438184.1"/>
    </source>
</evidence>
<dbReference type="PROSITE" id="PS01036">
    <property type="entry name" value="HSP70_3"/>
    <property type="match status" value="1"/>
</dbReference>
<dbReference type="GO" id="GO:0140662">
    <property type="term" value="F:ATP-dependent protein folding chaperone"/>
    <property type="evidence" value="ECO:0007669"/>
    <property type="project" value="InterPro"/>
</dbReference>
<keyword evidence="3 4" id="KW-0067">ATP-binding</keyword>
<dbReference type="SUPFAM" id="SSF100934">
    <property type="entry name" value="Heat shock protein 70kD (HSP70), C-terminal subdomain"/>
    <property type="match status" value="1"/>
</dbReference>
<dbReference type="AlphaFoldDB" id="A0AAU9NJZ3"/>
<dbReference type="PRINTS" id="PR00301">
    <property type="entry name" value="HEATSHOCK70"/>
</dbReference>
<keyword evidence="6" id="KW-1185">Reference proteome</keyword>
<dbReference type="InterPro" id="IPR029048">
    <property type="entry name" value="HSP70_C_sf"/>
</dbReference>
<comment type="caution">
    <text evidence="5">The sequence shown here is derived from an EMBL/GenBank/DDBJ whole genome shotgun (WGS) entry which is preliminary data.</text>
</comment>
<dbReference type="FunFam" id="2.60.34.10:FF:000012">
    <property type="entry name" value="Heat shock 70 kDa protein"/>
    <property type="match status" value="1"/>
</dbReference>
<evidence type="ECO:0000256" key="3">
    <source>
        <dbReference type="ARBA" id="ARBA00022840"/>
    </source>
</evidence>
<dbReference type="InterPro" id="IPR018181">
    <property type="entry name" value="Heat_shock_70_CS"/>
</dbReference>
<dbReference type="InterPro" id="IPR029047">
    <property type="entry name" value="HSP70_peptide-bd_sf"/>
</dbReference>
<evidence type="ECO:0000256" key="4">
    <source>
        <dbReference type="RuleBase" id="RU003322"/>
    </source>
</evidence>
<dbReference type="Pfam" id="PF00012">
    <property type="entry name" value="HSP70"/>
    <property type="match status" value="1"/>
</dbReference>
<evidence type="ECO:0000256" key="1">
    <source>
        <dbReference type="ARBA" id="ARBA00007381"/>
    </source>
</evidence>
<dbReference type="Gene3D" id="2.60.34.10">
    <property type="entry name" value="Substrate Binding Domain Of DNAk, Chain A, domain 1"/>
    <property type="match status" value="1"/>
</dbReference>
<comment type="similarity">
    <text evidence="1 4">Belongs to the heat shock protein 70 family.</text>
</comment>
<gene>
    <name evidence="5" type="ORF">LVIROSA_LOCUS24455</name>
</gene>
<dbReference type="FunFam" id="3.30.420.40:FF:000545">
    <property type="entry name" value="Endoplasmic reticulum chaperone BiP"/>
    <property type="match status" value="1"/>
</dbReference>
<dbReference type="PANTHER" id="PTHR19375">
    <property type="entry name" value="HEAT SHOCK PROTEIN 70KDA"/>
    <property type="match status" value="1"/>
</dbReference>
<dbReference type="Gene3D" id="3.90.640.10">
    <property type="entry name" value="Actin, Chain A, domain 4"/>
    <property type="match status" value="1"/>
</dbReference>
<evidence type="ECO:0008006" key="7">
    <source>
        <dbReference type="Google" id="ProtNLM"/>
    </source>
</evidence>
<dbReference type="Proteomes" id="UP001157418">
    <property type="component" value="Unassembled WGS sequence"/>
</dbReference>
<dbReference type="SUPFAM" id="SSF100920">
    <property type="entry name" value="Heat shock protein 70kD (HSP70), peptide-binding domain"/>
    <property type="match status" value="1"/>
</dbReference>
<dbReference type="GO" id="GO:0005524">
    <property type="term" value="F:ATP binding"/>
    <property type="evidence" value="ECO:0007669"/>
    <property type="project" value="UniProtKB-KW"/>
</dbReference>
<keyword evidence="2 4" id="KW-0547">Nucleotide-binding</keyword>
<proteinExistence type="inferred from homology"/>
<dbReference type="PROSITE" id="PS00329">
    <property type="entry name" value="HSP70_2"/>
    <property type="match status" value="1"/>
</dbReference>
<organism evidence="5 6">
    <name type="scientific">Lactuca virosa</name>
    <dbReference type="NCBI Taxonomy" id="75947"/>
    <lineage>
        <taxon>Eukaryota</taxon>
        <taxon>Viridiplantae</taxon>
        <taxon>Streptophyta</taxon>
        <taxon>Embryophyta</taxon>
        <taxon>Tracheophyta</taxon>
        <taxon>Spermatophyta</taxon>
        <taxon>Magnoliopsida</taxon>
        <taxon>eudicotyledons</taxon>
        <taxon>Gunneridae</taxon>
        <taxon>Pentapetalae</taxon>
        <taxon>asterids</taxon>
        <taxon>campanulids</taxon>
        <taxon>Asterales</taxon>
        <taxon>Asteraceae</taxon>
        <taxon>Cichorioideae</taxon>
        <taxon>Cichorieae</taxon>
        <taxon>Lactucinae</taxon>
        <taxon>Lactuca</taxon>
    </lineage>
</organism>
<evidence type="ECO:0000256" key="2">
    <source>
        <dbReference type="ARBA" id="ARBA00022741"/>
    </source>
</evidence>
<dbReference type="Gene3D" id="3.30.420.40">
    <property type="match status" value="2"/>
</dbReference>
<evidence type="ECO:0000313" key="6">
    <source>
        <dbReference type="Proteomes" id="UP001157418"/>
    </source>
</evidence>
<sequence>MVLVKMKTVAETFLGSAVEKAVITVPAHFNDSQRQSTKDAAKVAGLEVLRMINEPTAAAIAYSLDKRACVDGKMNVLVFDLGGGTFDVSLLTIDGGGQIMVKATGGDTHLGGGDFDNRMVDHFVQEFKRKHKEDIRSNQRALCRLRVQCERAKRIVSSSIQTMIDIDCLANGIDFSAKFTRAKFEEVNMDLFRKCMEPVEMCLKDANMNKDSIDEVVLVGGSTRIPKVQQLLQKFFNGKLLSQKINPDEAVAHGAGFLAAHLSDIGDGAVQGLELIDVTPLSLGVACWGDIMAVLIPRNSPIPTKKEDTFCTVYDNQTSVSFRVYQGEREIASQNYCLGKLKLSGIPAAPRGEVEMNVCYEIDADGILNVSAREITTGANNTIKITDNGSLSKAEIEKMIEDAERYKFEDEAHLKKAMAHRALDHCVSKLRTKIKDYKVRLSLRKMWLSVKDLEDLEDQIDETIEWLDLNPDAEECELEDKKAELYNICTEKKLNRAVKASLNNLFGCQQEFSHGL</sequence>
<dbReference type="Gene3D" id="1.20.1270.10">
    <property type="match status" value="1"/>
</dbReference>
<reference evidence="5 6" key="1">
    <citation type="submission" date="2022-01" db="EMBL/GenBank/DDBJ databases">
        <authorList>
            <person name="Xiong W."/>
            <person name="Schranz E."/>
        </authorList>
    </citation>
    <scope>NUCLEOTIDE SEQUENCE [LARGE SCALE GENOMIC DNA]</scope>
</reference>